<accession>A0ABV8ULY2</accession>
<organism evidence="3 4">
    <name type="scientific">Fodinicurvata halophila</name>
    <dbReference type="NCBI Taxonomy" id="1419723"/>
    <lineage>
        <taxon>Bacteria</taxon>
        <taxon>Pseudomonadati</taxon>
        <taxon>Pseudomonadota</taxon>
        <taxon>Alphaproteobacteria</taxon>
        <taxon>Rhodospirillales</taxon>
        <taxon>Rhodovibrionaceae</taxon>
        <taxon>Fodinicurvata</taxon>
    </lineage>
</organism>
<feature type="transmembrane region" description="Helical" evidence="2">
    <location>
        <begin position="12"/>
        <end position="40"/>
    </location>
</feature>
<reference evidence="4" key="1">
    <citation type="journal article" date="2019" name="Int. J. Syst. Evol. Microbiol.">
        <title>The Global Catalogue of Microorganisms (GCM) 10K type strain sequencing project: providing services to taxonomists for standard genome sequencing and annotation.</title>
        <authorList>
            <consortium name="The Broad Institute Genomics Platform"/>
            <consortium name="The Broad Institute Genome Sequencing Center for Infectious Disease"/>
            <person name="Wu L."/>
            <person name="Ma J."/>
        </authorList>
    </citation>
    <scope>NUCLEOTIDE SEQUENCE [LARGE SCALE GENOMIC DNA]</scope>
    <source>
        <strain evidence="4">CECT 8472</strain>
    </source>
</reference>
<dbReference type="RefSeq" id="WP_382422631.1">
    <property type="nucleotide sequence ID" value="NZ_JBHSCW010000006.1"/>
</dbReference>
<dbReference type="Gene3D" id="3.30.1330.60">
    <property type="entry name" value="OmpA-like domain"/>
    <property type="match status" value="1"/>
</dbReference>
<comment type="caution">
    <text evidence="3">The sequence shown here is derived from an EMBL/GenBank/DDBJ whole genome shotgun (WGS) entry which is preliminary data.</text>
</comment>
<evidence type="ECO:0000256" key="2">
    <source>
        <dbReference type="SAM" id="Phobius"/>
    </source>
</evidence>
<gene>
    <name evidence="3" type="ORF">ACFOW6_12105</name>
</gene>
<evidence type="ECO:0000313" key="4">
    <source>
        <dbReference type="Proteomes" id="UP001595799"/>
    </source>
</evidence>
<keyword evidence="4" id="KW-1185">Reference proteome</keyword>
<evidence type="ECO:0000313" key="3">
    <source>
        <dbReference type="EMBL" id="MFC4352283.1"/>
    </source>
</evidence>
<evidence type="ECO:0000256" key="1">
    <source>
        <dbReference type="SAM" id="Coils"/>
    </source>
</evidence>
<keyword evidence="2" id="KW-0472">Membrane</keyword>
<name>A0ABV8ULY2_9PROT</name>
<dbReference type="InterPro" id="IPR036737">
    <property type="entry name" value="OmpA-like_sf"/>
</dbReference>
<feature type="coiled-coil region" evidence="1">
    <location>
        <begin position="100"/>
        <end position="172"/>
    </location>
</feature>
<keyword evidence="1" id="KW-0175">Coiled coil</keyword>
<proteinExistence type="predicted"/>
<dbReference type="SUPFAM" id="SSF103088">
    <property type="entry name" value="OmpA-like"/>
    <property type="match status" value="1"/>
</dbReference>
<keyword evidence="2" id="KW-1133">Transmembrane helix</keyword>
<feature type="coiled-coil region" evidence="1">
    <location>
        <begin position="39"/>
        <end position="66"/>
    </location>
</feature>
<evidence type="ECO:0008006" key="5">
    <source>
        <dbReference type="Google" id="ProtNLM"/>
    </source>
</evidence>
<keyword evidence="2" id="KW-0812">Transmembrane</keyword>
<dbReference type="EMBL" id="JBHSCW010000006">
    <property type="protein sequence ID" value="MFC4352283.1"/>
    <property type="molecule type" value="Genomic_DNA"/>
</dbReference>
<protein>
    <recommendedName>
        <fullName evidence="5">OmpA family protein</fullName>
    </recommendedName>
</protein>
<dbReference type="Proteomes" id="UP001595799">
    <property type="component" value="Unassembled WGS sequence"/>
</dbReference>
<sequence>MKIHQQDEAYKRGLVLGLTMAEIVILLLFCLLLALATILLNRRETIEEYESTIEAQAEEIEDIKENQVTDEEREAILKIVRYWEEYGPEDTSASEYFSELVLNIENLNSLEEEITKLAEKRESLERQVSRYQEEIDQRDVLEERLANLERELDRAREELEEKEEELRAETEGHNWPPIIMLKETEGYRFPTGDAELTADFEERLSSSVIPAIERYANEFNVDVIEVIGHTDEQPINRSQSNLDQALLPFLSNESDAKLIAADNPGLGMARAANVARYLLRDGRLGEYEILPISSAQVVDSSGELADGTESGDVPERRRIEIRLRRSQSEDRAQIEIE</sequence>